<feature type="region of interest" description="Disordered" evidence="14">
    <location>
        <begin position="531"/>
        <end position="585"/>
    </location>
</feature>
<dbReference type="SUPFAM" id="SSF57850">
    <property type="entry name" value="RING/U-box"/>
    <property type="match status" value="3"/>
</dbReference>
<dbReference type="FunFam" id="1.20.120.1750:FF:000013">
    <property type="entry name" value="RBR-type E3 ubiquitin transferase"/>
    <property type="match status" value="1"/>
</dbReference>
<evidence type="ECO:0000256" key="2">
    <source>
        <dbReference type="ARBA" id="ARBA00001947"/>
    </source>
</evidence>
<evidence type="ECO:0000256" key="11">
    <source>
        <dbReference type="ARBA" id="ARBA00022786"/>
    </source>
</evidence>
<evidence type="ECO:0000259" key="16">
    <source>
        <dbReference type="PROSITE" id="PS51873"/>
    </source>
</evidence>
<dbReference type="PROSITE" id="PS50089">
    <property type="entry name" value="ZF_RING_2"/>
    <property type="match status" value="1"/>
</dbReference>
<keyword evidence="12" id="KW-0862">Zinc</keyword>
<dbReference type="GO" id="GO:0061630">
    <property type="term" value="F:ubiquitin protein ligase activity"/>
    <property type="evidence" value="ECO:0007669"/>
    <property type="project" value="UniProtKB-EC"/>
</dbReference>
<gene>
    <name evidence="17" type="primary">ARI2</name>
    <name evidence="17" type="ORF">QJS10_CPB17g02580</name>
</gene>
<evidence type="ECO:0000256" key="5">
    <source>
        <dbReference type="ARBA" id="ARBA00005884"/>
    </source>
</evidence>
<evidence type="ECO:0000256" key="8">
    <source>
        <dbReference type="ARBA" id="ARBA00022723"/>
    </source>
</evidence>
<feature type="domain" description="RING-type" evidence="15">
    <location>
        <begin position="118"/>
        <end position="166"/>
    </location>
</feature>
<dbReference type="InterPro" id="IPR001841">
    <property type="entry name" value="Znf_RING"/>
</dbReference>
<comment type="cofactor">
    <cofactor evidence="2">
        <name>Zn(2+)</name>
        <dbReference type="ChEBI" id="CHEBI:29105"/>
    </cofactor>
</comment>
<dbReference type="GO" id="GO:0008270">
    <property type="term" value="F:zinc ion binding"/>
    <property type="evidence" value="ECO:0007669"/>
    <property type="project" value="UniProtKB-KW"/>
</dbReference>
<comment type="catalytic activity">
    <reaction evidence="1">
        <text>[E2 ubiquitin-conjugating enzyme]-S-ubiquitinyl-L-cysteine + [acceptor protein]-L-lysine = [E2 ubiquitin-conjugating enzyme]-L-cysteine + [acceptor protein]-N(6)-ubiquitinyl-L-lysine.</text>
        <dbReference type="EC" id="2.3.2.31"/>
    </reaction>
</comment>
<evidence type="ECO:0000256" key="14">
    <source>
        <dbReference type="SAM" id="MobiDB-lite"/>
    </source>
</evidence>
<feature type="domain" description="RING-type" evidence="16">
    <location>
        <begin position="114"/>
        <end position="328"/>
    </location>
</feature>
<dbReference type="EMBL" id="JAUJYO010000017">
    <property type="protein sequence ID" value="KAK1291984.1"/>
    <property type="molecule type" value="Genomic_DNA"/>
</dbReference>
<evidence type="ECO:0000256" key="7">
    <source>
        <dbReference type="ARBA" id="ARBA00022679"/>
    </source>
</evidence>
<dbReference type="InterPro" id="IPR045840">
    <property type="entry name" value="Ariadne"/>
</dbReference>
<protein>
    <recommendedName>
        <fullName evidence="6">RBR-type E3 ubiquitin transferase</fullName>
        <ecNumber evidence="6">2.3.2.31</ecNumber>
    </recommendedName>
</protein>
<evidence type="ECO:0000256" key="6">
    <source>
        <dbReference type="ARBA" id="ARBA00012251"/>
    </source>
</evidence>
<dbReference type="InterPro" id="IPR031127">
    <property type="entry name" value="E3_UB_ligase_RBR"/>
</dbReference>
<evidence type="ECO:0000256" key="12">
    <source>
        <dbReference type="ARBA" id="ARBA00022833"/>
    </source>
</evidence>
<dbReference type="PROSITE" id="PS51873">
    <property type="entry name" value="TRIAD"/>
    <property type="match status" value="1"/>
</dbReference>
<dbReference type="PANTHER" id="PTHR11685">
    <property type="entry name" value="RBR FAMILY RING FINGER AND IBR DOMAIN-CONTAINING"/>
    <property type="match status" value="1"/>
</dbReference>
<reference evidence="17" key="2">
    <citation type="submission" date="2023-06" db="EMBL/GenBank/DDBJ databases">
        <authorList>
            <person name="Ma L."/>
            <person name="Liu K.-W."/>
            <person name="Li Z."/>
            <person name="Hsiao Y.-Y."/>
            <person name="Qi Y."/>
            <person name="Fu T."/>
            <person name="Tang G."/>
            <person name="Zhang D."/>
            <person name="Sun W.-H."/>
            <person name="Liu D.-K."/>
            <person name="Li Y."/>
            <person name="Chen G.-Z."/>
            <person name="Liu X.-D."/>
            <person name="Liao X.-Y."/>
            <person name="Jiang Y.-T."/>
            <person name="Yu X."/>
            <person name="Hao Y."/>
            <person name="Huang J."/>
            <person name="Zhao X.-W."/>
            <person name="Ke S."/>
            <person name="Chen Y.-Y."/>
            <person name="Wu W.-L."/>
            <person name="Hsu J.-L."/>
            <person name="Lin Y.-F."/>
            <person name="Huang M.-D."/>
            <person name="Li C.-Y."/>
            <person name="Huang L."/>
            <person name="Wang Z.-W."/>
            <person name="Zhao X."/>
            <person name="Zhong W.-Y."/>
            <person name="Peng D.-H."/>
            <person name="Ahmad S."/>
            <person name="Lan S."/>
            <person name="Zhang J.-S."/>
            <person name="Tsai W.-C."/>
            <person name="Van De Peer Y."/>
            <person name="Liu Z.-J."/>
        </authorList>
    </citation>
    <scope>NUCLEOTIDE SEQUENCE</scope>
    <source>
        <strain evidence="17">CP</strain>
        <tissue evidence="17">Leaves</tissue>
    </source>
</reference>
<dbReference type="CDD" id="cd16773">
    <property type="entry name" value="RING-HC_RBR_TRIAD1"/>
    <property type="match status" value="1"/>
</dbReference>
<keyword evidence="8" id="KW-0479">Metal-binding</keyword>
<keyword evidence="18" id="KW-1185">Reference proteome</keyword>
<dbReference type="Proteomes" id="UP001180020">
    <property type="component" value="Unassembled WGS sequence"/>
</dbReference>
<evidence type="ECO:0000256" key="9">
    <source>
        <dbReference type="ARBA" id="ARBA00022737"/>
    </source>
</evidence>
<evidence type="ECO:0000313" key="17">
    <source>
        <dbReference type="EMBL" id="KAK1291984.1"/>
    </source>
</evidence>
<dbReference type="CDD" id="cd22586">
    <property type="entry name" value="Rcat_RBR_ARI1-like"/>
    <property type="match status" value="1"/>
</dbReference>
<comment type="similarity">
    <text evidence="5">Belongs to the RBR family. Ariadne subfamily.</text>
</comment>
<dbReference type="FunFam" id="3.30.40.10:FF:000019">
    <property type="entry name" value="RBR-type E3 ubiquitin transferase"/>
    <property type="match status" value="1"/>
</dbReference>
<evidence type="ECO:0000256" key="1">
    <source>
        <dbReference type="ARBA" id="ARBA00001798"/>
    </source>
</evidence>
<evidence type="ECO:0000256" key="4">
    <source>
        <dbReference type="ARBA" id="ARBA00004906"/>
    </source>
</evidence>
<keyword evidence="9" id="KW-0677">Repeat</keyword>
<keyword evidence="10 13" id="KW-0863">Zinc-finger</keyword>
<comment type="function">
    <text evidence="3">Might act as an E3 ubiquitin-protein ligase, or as part of E3 complex, which accepts ubiquitin from specific E2 ubiquitin-conjugating enzymes and then transfers it to substrates.</text>
</comment>
<evidence type="ECO:0000256" key="3">
    <source>
        <dbReference type="ARBA" id="ARBA00003976"/>
    </source>
</evidence>
<dbReference type="AlphaFoldDB" id="A0AAV9CTI6"/>
<accession>A0AAV9CTI6</accession>
<proteinExistence type="inferred from homology"/>
<evidence type="ECO:0000256" key="13">
    <source>
        <dbReference type="PROSITE-ProRule" id="PRU00175"/>
    </source>
</evidence>
<dbReference type="Pfam" id="PF19422">
    <property type="entry name" value="Ariadne"/>
    <property type="match status" value="1"/>
</dbReference>
<name>A0AAV9CTI6_ACOCL</name>
<evidence type="ECO:0000259" key="15">
    <source>
        <dbReference type="PROSITE" id="PS50089"/>
    </source>
</evidence>
<dbReference type="InterPro" id="IPR044066">
    <property type="entry name" value="TRIAD_supradom"/>
</dbReference>
<dbReference type="Pfam" id="PF21235">
    <property type="entry name" value="UBA_ARI1"/>
    <property type="match status" value="1"/>
</dbReference>
<dbReference type="Gene3D" id="1.20.120.1750">
    <property type="match status" value="1"/>
</dbReference>
<sequence>MEEFDYLSSGEEEEDCESLDGIESDDQRWTSTSLSSTQVITEESLLAAQVEDLHRVMDLLTVREQHARTLLIYHRWDIDRLIAAFVEKGREWLFSEAGVTMVESRNSASSWSSSPIMCEICIEEVPPNSVTTMDCGHCFCNDCWTEHFIVKINDGQSKRVRCMAHKCNAICDEDIVRKLVSEKNPSIADRFKRFLLESYIEDNKKVKWCPSVPHCGNAIRVDGDAYCEVECTCGKQFCFSCSLEAHSPCSCPMWDLWVKKCQDESESVNWMTANTKPCPKCNKPVEKNGGCNLVSCICGQPFCWLCGGATGRDHTWSSIAGHSCGRYNAADKAKRAETDLYRYMHYYNRFKGHMDSLTLETKLKASIQEKVSIVESKNFGNKDYSWVINGLYRLFRSRRVLSYSYPFAFYMFGEDLFGDDMTEKIREMKKNLFEDQQQQLESHVEKLSSLLEEKFDEFTEEKIRDLRMHVINFSVSVDGLCLKMYECIENDLLGPLQHAIHNIAPYNSKGIEKASELPIFQDTSANLKSTKITGANNALPRASTTNEKRATDSSQPSSSGLLRESSSMDENICSTRKRSRKDGRGDTLIDLNLPTWVVDKNGF</sequence>
<dbReference type="Gene3D" id="3.30.40.10">
    <property type="entry name" value="Zinc/RING finger domain, C3HC4 (zinc finger)"/>
    <property type="match status" value="1"/>
</dbReference>
<dbReference type="GO" id="GO:0016567">
    <property type="term" value="P:protein ubiquitination"/>
    <property type="evidence" value="ECO:0007669"/>
    <property type="project" value="InterPro"/>
</dbReference>
<evidence type="ECO:0000313" key="18">
    <source>
        <dbReference type="Proteomes" id="UP001180020"/>
    </source>
</evidence>
<organism evidence="17 18">
    <name type="scientific">Acorus calamus</name>
    <name type="common">Sweet flag</name>
    <dbReference type="NCBI Taxonomy" id="4465"/>
    <lineage>
        <taxon>Eukaryota</taxon>
        <taxon>Viridiplantae</taxon>
        <taxon>Streptophyta</taxon>
        <taxon>Embryophyta</taxon>
        <taxon>Tracheophyta</taxon>
        <taxon>Spermatophyta</taxon>
        <taxon>Magnoliopsida</taxon>
        <taxon>Liliopsida</taxon>
        <taxon>Acoraceae</taxon>
        <taxon>Acorus</taxon>
    </lineage>
</organism>
<evidence type="ECO:0000256" key="10">
    <source>
        <dbReference type="ARBA" id="ARBA00022771"/>
    </source>
</evidence>
<feature type="region of interest" description="Disordered" evidence="14">
    <location>
        <begin position="1"/>
        <end position="23"/>
    </location>
</feature>
<reference evidence="17" key="1">
    <citation type="journal article" date="2023" name="Nat. Commun.">
        <title>Diploid and tetraploid genomes of Acorus and the evolution of monocots.</title>
        <authorList>
            <person name="Ma L."/>
            <person name="Liu K.W."/>
            <person name="Li Z."/>
            <person name="Hsiao Y.Y."/>
            <person name="Qi Y."/>
            <person name="Fu T."/>
            <person name="Tang G.D."/>
            <person name="Zhang D."/>
            <person name="Sun W.H."/>
            <person name="Liu D.K."/>
            <person name="Li Y."/>
            <person name="Chen G.Z."/>
            <person name="Liu X.D."/>
            <person name="Liao X.Y."/>
            <person name="Jiang Y.T."/>
            <person name="Yu X."/>
            <person name="Hao Y."/>
            <person name="Huang J."/>
            <person name="Zhao X.W."/>
            <person name="Ke S."/>
            <person name="Chen Y.Y."/>
            <person name="Wu W.L."/>
            <person name="Hsu J.L."/>
            <person name="Lin Y.F."/>
            <person name="Huang M.D."/>
            <person name="Li C.Y."/>
            <person name="Huang L."/>
            <person name="Wang Z.W."/>
            <person name="Zhao X."/>
            <person name="Zhong W.Y."/>
            <person name="Peng D.H."/>
            <person name="Ahmad S."/>
            <person name="Lan S."/>
            <person name="Zhang J.S."/>
            <person name="Tsai W.C."/>
            <person name="Van de Peer Y."/>
            <person name="Liu Z.J."/>
        </authorList>
    </citation>
    <scope>NUCLEOTIDE SEQUENCE</scope>
    <source>
        <strain evidence="17">CP</strain>
    </source>
</reference>
<keyword evidence="11" id="KW-0833">Ubl conjugation pathway</keyword>
<dbReference type="Pfam" id="PF01485">
    <property type="entry name" value="IBR"/>
    <property type="match status" value="1"/>
</dbReference>
<feature type="compositionally biased region" description="Low complexity" evidence="14">
    <location>
        <begin position="553"/>
        <end position="565"/>
    </location>
</feature>
<dbReference type="InterPro" id="IPR048962">
    <property type="entry name" value="ARIH1-like_UBL"/>
</dbReference>
<keyword evidence="7" id="KW-0808">Transferase</keyword>
<dbReference type="SMART" id="SM00647">
    <property type="entry name" value="IBR"/>
    <property type="match status" value="2"/>
</dbReference>
<dbReference type="Pfam" id="PF22191">
    <property type="entry name" value="IBR_1"/>
    <property type="match status" value="1"/>
</dbReference>
<dbReference type="CDD" id="cd20346">
    <property type="entry name" value="BRcat_RBR_ANKIB1"/>
    <property type="match status" value="1"/>
</dbReference>
<dbReference type="InterPro" id="IPR002867">
    <property type="entry name" value="IBR_dom"/>
</dbReference>
<comment type="caution">
    <text evidence="17">The sequence shown here is derived from an EMBL/GenBank/DDBJ whole genome shotgun (WGS) entry which is preliminary data.</text>
</comment>
<dbReference type="InterPro" id="IPR013083">
    <property type="entry name" value="Znf_RING/FYVE/PHD"/>
</dbReference>
<comment type="pathway">
    <text evidence="4">Protein modification; protein ubiquitination.</text>
</comment>
<dbReference type="EC" id="2.3.2.31" evidence="6"/>